<reference evidence="10" key="1">
    <citation type="journal article" date="2019" name="Int. J. Syst. Evol. Microbiol.">
        <title>The Global Catalogue of Microorganisms (GCM) 10K type strain sequencing project: providing services to taxonomists for standard genome sequencing and annotation.</title>
        <authorList>
            <consortium name="The Broad Institute Genomics Platform"/>
            <consortium name="The Broad Institute Genome Sequencing Center for Infectious Disease"/>
            <person name="Wu L."/>
            <person name="Ma J."/>
        </authorList>
    </citation>
    <scope>NUCLEOTIDE SEQUENCE [LARGE SCALE GENOMIC DNA]</scope>
    <source>
        <strain evidence="10">CGMCC 1.12851</strain>
    </source>
</reference>
<keyword evidence="2 8" id="KW-0645">Protease</keyword>
<evidence type="ECO:0000256" key="8">
    <source>
        <dbReference type="RuleBase" id="RU364100"/>
    </source>
</evidence>
<dbReference type="InterPro" id="IPR003738">
    <property type="entry name" value="SRAP"/>
</dbReference>
<keyword evidence="3" id="KW-0227">DNA damage</keyword>
<dbReference type="EC" id="3.4.-.-" evidence="8"/>
<dbReference type="PANTHER" id="PTHR13604:SF0">
    <property type="entry name" value="ABASIC SITE PROCESSING PROTEIN HMCES"/>
    <property type="match status" value="1"/>
</dbReference>
<evidence type="ECO:0000256" key="4">
    <source>
        <dbReference type="ARBA" id="ARBA00022801"/>
    </source>
</evidence>
<evidence type="ECO:0000256" key="2">
    <source>
        <dbReference type="ARBA" id="ARBA00022670"/>
    </source>
</evidence>
<comment type="caution">
    <text evidence="9">The sequence shown here is derived from an EMBL/GenBank/DDBJ whole genome shotgun (WGS) entry which is preliminary data.</text>
</comment>
<dbReference type="Gene3D" id="3.90.1680.10">
    <property type="entry name" value="SOS response associated peptidase-like"/>
    <property type="match status" value="1"/>
</dbReference>
<name>A0ABQ1JCV8_9SPHN</name>
<keyword evidence="10" id="KW-1185">Reference proteome</keyword>
<evidence type="ECO:0000313" key="10">
    <source>
        <dbReference type="Proteomes" id="UP000614261"/>
    </source>
</evidence>
<dbReference type="Pfam" id="PF02586">
    <property type="entry name" value="SRAP"/>
    <property type="match status" value="1"/>
</dbReference>
<accession>A0ABQ1JCV8</accession>
<dbReference type="PANTHER" id="PTHR13604">
    <property type="entry name" value="DC12-RELATED"/>
    <property type="match status" value="1"/>
</dbReference>
<keyword evidence="4 8" id="KW-0378">Hydrolase</keyword>
<sequence>MAWERSIRLPPAVQPQRDVPRLGPVASAAVVDIDMAPGAPQLGRMCNRYQPGERQRIQDHFNARLLREYNAGPPTVHPKEPGWVVRIKDGETVLEQMTWGFPMVLRGKQGQPLKPKPVNNARFDKLGAFWKRWASQPDHRCLIPTSRYAEAVGPAGKMTETWLSLKNEPLFAWAGLWRSSEEWGDCYTGVMTENAPELADIHDRSPVILLPDQWQAWLTTPLEDLYRFDTPFPADAMEVEATSDLWARPKMKGKAA</sequence>
<keyword evidence="5" id="KW-0190">Covalent protein-DNA linkage</keyword>
<evidence type="ECO:0000256" key="3">
    <source>
        <dbReference type="ARBA" id="ARBA00022763"/>
    </source>
</evidence>
<gene>
    <name evidence="9" type="ORF">GCM10010833_21030</name>
</gene>
<proteinExistence type="inferred from homology"/>
<dbReference type="InterPro" id="IPR036590">
    <property type="entry name" value="SRAP-like"/>
</dbReference>
<evidence type="ECO:0000313" key="9">
    <source>
        <dbReference type="EMBL" id="GGB65637.1"/>
    </source>
</evidence>
<comment type="similarity">
    <text evidence="1 8">Belongs to the SOS response-associated peptidase family.</text>
</comment>
<protein>
    <recommendedName>
        <fullName evidence="8">Abasic site processing protein</fullName>
        <ecNumber evidence="8">3.4.-.-</ecNumber>
    </recommendedName>
</protein>
<evidence type="ECO:0000256" key="1">
    <source>
        <dbReference type="ARBA" id="ARBA00008136"/>
    </source>
</evidence>
<evidence type="ECO:0000256" key="7">
    <source>
        <dbReference type="ARBA" id="ARBA00023239"/>
    </source>
</evidence>
<organism evidence="9 10">
    <name type="scientific">Blastomonas aquatica</name>
    <dbReference type="NCBI Taxonomy" id="1510276"/>
    <lineage>
        <taxon>Bacteria</taxon>
        <taxon>Pseudomonadati</taxon>
        <taxon>Pseudomonadota</taxon>
        <taxon>Alphaproteobacteria</taxon>
        <taxon>Sphingomonadales</taxon>
        <taxon>Sphingomonadaceae</taxon>
        <taxon>Blastomonas</taxon>
    </lineage>
</organism>
<dbReference type="Proteomes" id="UP000614261">
    <property type="component" value="Unassembled WGS sequence"/>
</dbReference>
<evidence type="ECO:0000256" key="5">
    <source>
        <dbReference type="ARBA" id="ARBA00023124"/>
    </source>
</evidence>
<dbReference type="EMBL" id="BMGD01000003">
    <property type="protein sequence ID" value="GGB65637.1"/>
    <property type="molecule type" value="Genomic_DNA"/>
</dbReference>
<evidence type="ECO:0000256" key="6">
    <source>
        <dbReference type="ARBA" id="ARBA00023125"/>
    </source>
</evidence>
<keyword evidence="7" id="KW-0456">Lyase</keyword>
<keyword evidence="6" id="KW-0238">DNA-binding</keyword>
<dbReference type="SUPFAM" id="SSF143081">
    <property type="entry name" value="BB1717-like"/>
    <property type="match status" value="1"/>
</dbReference>